<organism evidence="2 3">
    <name type="scientific">Pseudonocardia aurantiaca</name>
    <dbReference type="NCBI Taxonomy" id="75290"/>
    <lineage>
        <taxon>Bacteria</taxon>
        <taxon>Bacillati</taxon>
        <taxon>Actinomycetota</taxon>
        <taxon>Actinomycetes</taxon>
        <taxon>Pseudonocardiales</taxon>
        <taxon>Pseudonocardiaceae</taxon>
        <taxon>Pseudonocardia</taxon>
    </lineage>
</organism>
<sequence>MPGGYWDAFGEATCSGGGSSGGGCGVTAYAVAGPGGGGGGKCSGSYSSCHTDGGNTFTSTVPQKLAPGMVLDKNGRPVPIEELGPDEQAVLIERDENGDVVWKIKPKGGEAYGDTCAAPCTGVDERGPGGERVTFDPNGGDEAYRGGMPIEPGSDKRDEASGSEGVRLARDREGDGGGWVRGRGQVTNGRTGETIRYTRVADSDKPRNDFRLSNAAGSPFQSSCNGGCVYTGAELPGDAGRDRLTVEGSWGTITGRDGHGNPARISFDGKGHFVSAEGDTLTSPTGMAQGRVDIVTRNALGLGGSISLNGWGTIISAEGAQLQCYSCEGTHYMPTERGKGGISTCKVGPGGSCNGVGAEWKGGQDYQTISVRRGGSGDAEFVQFLRGADGSGGGAVAFVNGDGEAYGTDAFGNWVQTSGKGGRTGLLYAEADGYNKGQACVAGEGGSCRGSEPVERRLEWVEPTKDVTKALGLYGPGERPPGFIGPVAPSGSASLLNRGRAAFAFTRDQGHLRWMAEDGNEQVQPVVDAFAEAKRGGITPEEASALAEQINALDPATRERLGRTGDALDTVLTVKGTQERSTEDIERQLAENPQLVRNLLGEPNLTDPSQDQLTRAKNILLDQQAVSRQAAQDLGELRPRQDALDRRQAAYERALQDYYAGRGGNYKDLEAERVAINEQAAALATDRRPFLDDLDQSQGTLRAYDAYAAGVAGDPAYAGDIALARRNLDAVAGVVEAMPAPETQKQLDTAVTIATFSDAVRMGYEAAIEAPRPPSNRLNDMHLPSTGSADLALALRSAAGYDYIQKVADDANSPFANLNPDQLSNVAATWTYGDRDPAQMTDFEVARLGSTPSNADQVAGLLLGWRGTTDQERAEYDERKDAIFRQINQSWLRRNVGSVLSDGERERVGDLVNDTDPKSVMGFFEFMLDGAHWTTAESVRQYNKRFGASTDHFGRNLGRDAVTLGAGLLSLPGVVIGGGVVEGRNRIKSEGWGAALYLSPVTGIPRMVDSMVNPEDYFDEPRKPGESETDYYNRVAPLSGSLIRTPLANAGHRWFGDGDVSDDYHDRPLVSFMEDALPILVVAGPVAAGFRGGAAAAAARASTARAGLARINGLAETPATAALARSLGSDIARFEGQAARRNAISQIASVPLHVINAPFTAVGLPVRAAALGVRMVAAPAARGARAAGTAAAGRALLGSLTGRSTAGAWMRTSSALDGAAGRLGRAADWGRATTRYGLFGKRGEGAAYREIGASRAAADQVVRDAYTARAARIKAGGKAGDPVRAARLDRLERSLQMVEQRRVAVAARQGGTAARERQLAEEIDVLLELRGNTAQTVASIARELGVSKRAVRGALSRELAEGAGVGSGPRIGLARDRSGAPAVVRPEGGETAAARFDRFLADEIDARLADNGDAPMTVASLARELGVKKSAIRTALNQDAVARGDAGAGMRTQVVRDGNGTVWVQRPDPFAALPDSAPRPGRGPVRGTPAQQALAEQIDAALSARGDGPVTLASLARELGVRKNQIRDALRADAGDRAAAGTGPRAEVVYDRDGTGRVQRPDRDGTGDGGDAPSSPPGPAPGQQQPDGMPAGSSAGGARPQKNTSG</sequence>
<reference evidence="3" key="1">
    <citation type="journal article" date="2019" name="Int. J. Syst. Evol. Microbiol.">
        <title>The Global Catalogue of Microorganisms (GCM) 10K type strain sequencing project: providing services to taxonomists for standard genome sequencing and annotation.</title>
        <authorList>
            <consortium name="The Broad Institute Genomics Platform"/>
            <consortium name="The Broad Institute Genome Sequencing Center for Infectious Disease"/>
            <person name="Wu L."/>
            <person name="Ma J."/>
        </authorList>
    </citation>
    <scope>NUCLEOTIDE SEQUENCE [LARGE SCALE GENOMIC DNA]</scope>
    <source>
        <strain evidence="3">JCM 12165</strain>
    </source>
</reference>
<feature type="compositionally biased region" description="Low complexity" evidence="1">
    <location>
        <begin position="1537"/>
        <end position="1546"/>
    </location>
</feature>
<gene>
    <name evidence="2" type="ORF">ACFSCY_18340</name>
</gene>
<comment type="caution">
    <text evidence="2">The sequence shown here is derived from an EMBL/GenBank/DDBJ whole genome shotgun (WGS) entry which is preliminary data.</text>
</comment>
<evidence type="ECO:0000313" key="2">
    <source>
        <dbReference type="EMBL" id="MFD1531402.1"/>
    </source>
</evidence>
<feature type="compositionally biased region" description="Low complexity" evidence="1">
    <location>
        <begin position="1478"/>
        <end position="1487"/>
    </location>
</feature>
<keyword evidence="3" id="KW-1185">Reference proteome</keyword>
<accession>A0ABW4FMK4</accession>
<evidence type="ECO:0000256" key="1">
    <source>
        <dbReference type="SAM" id="MobiDB-lite"/>
    </source>
</evidence>
<feature type="region of interest" description="Disordered" evidence="1">
    <location>
        <begin position="1535"/>
        <end position="1606"/>
    </location>
</feature>
<dbReference type="Proteomes" id="UP001597145">
    <property type="component" value="Unassembled WGS sequence"/>
</dbReference>
<protein>
    <submittedName>
        <fullName evidence="2">Uncharacterized protein</fullName>
    </submittedName>
</protein>
<feature type="non-terminal residue" evidence="2">
    <location>
        <position position="1606"/>
    </location>
</feature>
<evidence type="ECO:0000313" key="3">
    <source>
        <dbReference type="Proteomes" id="UP001597145"/>
    </source>
</evidence>
<feature type="region of interest" description="Disordered" evidence="1">
    <location>
        <begin position="123"/>
        <end position="187"/>
    </location>
</feature>
<feature type="compositionally biased region" description="Low complexity" evidence="1">
    <location>
        <begin position="1581"/>
        <end position="1592"/>
    </location>
</feature>
<dbReference type="EMBL" id="JBHUCP010000012">
    <property type="protein sequence ID" value="MFD1531402.1"/>
    <property type="molecule type" value="Genomic_DNA"/>
</dbReference>
<feature type="compositionally biased region" description="Basic and acidic residues" evidence="1">
    <location>
        <begin position="1548"/>
        <end position="1566"/>
    </location>
</feature>
<name>A0ABW4FMK4_9PSEU</name>
<feature type="region of interest" description="Disordered" evidence="1">
    <location>
        <begin position="1469"/>
        <end position="1491"/>
    </location>
</feature>
<proteinExistence type="predicted"/>